<name>F4RSS2_MELLP</name>
<dbReference type="HOGENOM" id="CLU_2027236_0_0_1"/>
<dbReference type="EMBL" id="GL883118">
    <property type="protein sequence ID" value="EGG04559.1"/>
    <property type="molecule type" value="Genomic_DNA"/>
</dbReference>
<sequence>MSTSEARHVMPAPIPIPKPPPEAPQIPGLAPPWERNQTTQPSHDQTIRSGAAGPSSAGGNQMVAPTRKYRRRTAKNLLLEILEKDKVDRKEAEIRKEEERKKEEERRAKGIVNRMLSLIIKE</sequence>
<protein>
    <submittedName>
        <fullName evidence="3">Uncharacterized protein</fullName>
    </submittedName>
</protein>
<dbReference type="Proteomes" id="UP000001072">
    <property type="component" value="Unassembled WGS sequence"/>
</dbReference>
<dbReference type="VEuPathDB" id="FungiDB:MELLADRAFT_108334"/>
<dbReference type="RefSeq" id="XP_007412350.1">
    <property type="nucleotide sequence ID" value="XM_007412288.1"/>
</dbReference>
<keyword evidence="4" id="KW-1185">Reference proteome</keyword>
<dbReference type="AlphaFoldDB" id="F4RSS2"/>
<keyword evidence="1" id="KW-0175">Coiled coil</keyword>
<feature type="compositionally biased region" description="Low complexity" evidence="2">
    <location>
        <begin position="49"/>
        <end position="59"/>
    </location>
</feature>
<evidence type="ECO:0000256" key="1">
    <source>
        <dbReference type="SAM" id="Coils"/>
    </source>
</evidence>
<dbReference type="GeneID" id="18923450"/>
<feature type="coiled-coil region" evidence="1">
    <location>
        <begin position="82"/>
        <end position="114"/>
    </location>
</feature>
<gene>
    <name evidence="3" type="ORF">MELLADRAFT_108334</name>
</gene>
<evidence type="ECO:0000256" key="2">
    <source>
        <dbReference type="SAM" id="MobiDB-lite"/>
    </source>
</evidence>
<feature type="compositionally biased region" description="Pro residues" evidence="2">
    <location>
        <begin position="12"/>
        <end position="24"/>
    </location>
</feature>
<proteinExistence type="predicted"/>
<reference evidence="4" key="1">
    <citation type="journal article" date="2011" name="Proc. Natl. Acad. Sci. U.S.A.">
        <title>Obligate biotrophy features unraveled by the genomic analysis of rust fungi.</title>
        <authorList>
            <person name="Duplessis S."/>
            <person name="Cuomo C.A."/>
            <person name="Lin Y.-C."/>
            <person name="Aerts A."/>
            <person name="Tisserant E."/>
            <person name="Veneault-Fourrey C."/>
            <person name="Joly D.L."/>
            <person name="Hacquard S."/>
            <person name="Amselem J."/>
            <person name="Cantarel B.L."/>
            <person name="Chiu R."/>
            <person name="Coutinho P.M."/>
            <person name="Feau N."/>
            <person name="Field M."/>
            <person name="Frey P."/>
            <person name="Gelhaye E."/>
            <person name="Goldberg J."/>
            <person name="Grabherr M.G."/>
            <person name="Kodira C.D."/>
            <person name="Kohler A."/>
            <person name="Kuees U."/>
            <person name="Lindquist E.A."/>
            <person name="Lucas S.M."/>
            <person name="Mago R."/>
            <person name="Mauceli E."/>
            <person name="Morin E."/>
            <person name="Murat C."/>
            <person name="Pangilinan J.L."/>
            <person name="Park R."/>
            <person name="Pearson M."/>
            <person name="Quesneville H."/>
            <person name="Rouhier N."/>
            <person name="Sakthikumar S."/>
            <person name="Salamov A.A."/>
            <person name="Schmutz J."/>
            <person name="Selles B."/>
            <person name="Shapiro H."/>
            <person name="Tanguay P."/>
            <person name="Tuskan G.A."/>
            <person name="Henrissat B."/>
            <person name="Van de Peer Y."/>
            <person name="Rouze P."/>
            <person name="Ellis J.G."/>
            <person name="Dodds P.N."/>
            <person name="Schein J.E."/>
            <person name="Zhong S."/>
            <person name="Hamelin R.C."/>
            <person name="Grigoriev I.V."/>
            <person name="Szabo L.J."/>
            <person name="Martin F."/>
        </authorList>
    </citation>
    <scope>NUCLEOTIDE SEQUENCE [LARGE SCALE GENOMIC DNA]</scope>
    <source>
        <strain evidence="4">98AG31 / pathotype 3-4-7</strain>
    </source>
</reference>
<dbReference type="InParanoid" id="F4RSS2"/>
<feature type="region of interest" description="Disordered" evidence="2">
    <location>
        <begin position="1"/>
        <end position="70"/>
    </location>
</feature>
<evidence type="ECO:0000313" key="3">
    <source>
        <dbReference type="EMBL" id="EGG04559.1"/>
    </source>
</evidence>
<accession>F4RSS2</accession>
<dbReference type="KEGG" id="mlr:MELLADRAFT_108334"/>
<organism evidence="4">
    <name type="scientific">Melampsora larici-populina (strain 98AG31 / pathotype 3-4-7)</name>
    <name type="common">Poplar leaf rust fungus</name>
    <dbReference type="NCBI Taxonomy" id="747676"/>
    <lineage>
        <taxon>Eukaryota</taxon>
        <taxon>Fungi</taxon>
        <taxon>Dikarya</taxon>
        <taxon>Basidiomycota</taxon>
        <taxon>Pucciniomycotina</taxon>
        <taxon>Pucciniomycetes</taxon>
        <taxon>Pucciniales</taxon>
        <taxon>Melampsoraceae</taxon>
        <taxon>Melampsora</taxon>
    </lineage>
</organism>
<feature type="compositionally biased region" description="Polar residues" evidence="2">
    <location>
        <begin position="35"/>
        <end position="48"/>
    </location>
</feature>
<evidence type="ECO:0000313" key="4">
    <source>
        <dbReference type="Proteomes" id="UP000001072"/>
    </source>
</evidence>